<organism evidence="5 6">
    <name type="scientific">Suillus fuscotomentosus</name>
    <dbReference type="NCBI Taxonomy" id="1912939"/>
    <lineage>
        <taxon>Eukaryota</taxon>
        <taxon>Fungi</taxon>
        <taxon>Dikarya</taxon>
        <taxon>Basidiomycota</taxon>
        <taxon>Agaricomycotina</taxon>
        <taxon>Agaricomycetes</taxon>
        <taxon>Agaricomycetidae</taxon>
        <taxon>Boletales</taxon>
        <taxon>Suillineae</taxon>
        <taxon>Suillaceae</taxon>
        <taxon>Suillus</taxon>
    </lineage>
</organism>
<dbReference type="GO" id="GO:0016251">
    <property type="term" value="F:RNA polymerase II general transcription initiation factor activity"/>
    <property type="evidence" value="ECO:0007669"/>
    <property type="project" value="TreeGrafter"/>
</dbReference>
<keyword evidence="2" id="KW-0677">Repeat</keyword>
<dbReference type="Pfam" id="PF00400">
    <property type="entry name" value="WD40"/>
    <property type="match status" value="6"/>
</dbReference>
<dbReference type="GeneID" id="64661787"/>
<dbReference type="GO" id="GO:0005669">
    <property type="term" value="C:transcription factor TFIID complex"/>
    <property type="evidence" value="ECO:0007669"/>
    <property type="project" value="TreeGrafter"/>
</dbReference>
<dbReference type="PANTHER" id="PTHR19879">
    <property type="entry name" value="TRANSCRIPTION INITIATION FACTOR TFIID"/>
    <property type="match status" value="1"/>
</dbReference>
<evidence type="ECO:0000256" key="1">
    <source>
        <dbReference type="ARBA" id="ARBA00022574"/>
    </source>
</evidence>
<feature type="region of interest" description="Disordered" evidence="4">
    <location>
        <begin position="915"/>
        <end position="942"/>
    </location>
</feature>
<name>A0AAD4E124_9AGAM</name>
<reference evidence="5" key="1">
    <citation type="journal article" date="2020" name="New Phytol.">
        <title>Comparative genomics reveals dynamic genome evolution in host specialist ectomycorrhizal fungi.</title>
        <authorList>
            <person name="Lofgren L.A."/>
            <person name="Nguyen N.H."/>
            <person name="Vilgalys R."/>
            <person name="Ruytinx J."/>
            <person name="Liao H.L."/>
            <person name="Branco S."/>
            <person name="Kuo A."/>
            <person name="LaButti K."/>
            <person name="Lipzen A."/>
            <person name="Andreopoulos W."/>
            <person name="Pangilinan J."/>
            <person name="Riley R."/>
            <person name="Hundley H."/>
            <person name="Na H."/>
            <person name="Barry K."/>
            <person name="Grigoriev I.V."/>
            <person name="Stajich J.E."/>
            <person name="Kennedy P.G."/>
        </authorList>
    </citation>
    <scope>NUCLEOTIDE SEQUENCE</scope>
    <source>
        <strain evidence="5">FC203</strain>
    </source>
</reference>
<keyword evidence="6" id="KW-1185">Reference proteome</keyword>
<protein>
    <submittedName>
        <fullName evidence="5">WD40-repeat-containing domain protein</fullName>
    </submittedName>
</protein>
<feature type="compositionally biased region" description="Polar residues" evidence="4">
    <location>
        <begin position="774"/>
        <end position="792"/>
    </location>
</feature>
<dbReference type="InterPro" id="IPR036322">
    <property type="entry name" value="WD40_repeat_dom_sf"/>
</dbReference>
<dbReference type="InterPro" id="IPR015943">
    <property type="entry name" value="WD40/YVTN_repeat-like_dom_sf"/>
</dbReference>
<dbReference type="RefSeq" id="XP_041223349.1">
    <property type="nucleotide sequence ID" value="XM_041367489.1"/>
</dbReference>
<dbReference type="SUPFAM" id="SSF48452">
    <property type="entry name" value="TPR-like"/>
    <property type="match status" value="1"/>
</dbReference>
<gene>
    <name evidence="5" type="ORF">F5891DRAFT_1191696</name>
</gene>
<feature type="repeat" description="WD" evidence="3">
    <location>
        <begin position="292"/>
        <end position="323"/>
    </location>
</feature>
<dbReference type="CDD" id="cd00200">
    <property type="entry name" value="WD40"/>
    <property type="match status" value="1"/>
</dbReference>
<dbReference type="Gene3D" id="2.130.10.10">
    <property type="entry name" value="YVTN repeat-like/Quinoprotein amine dehydrogenase"/>
    <property type="match status" value="3"/>
</dbReference>
<evidence type="ECO:0000313" key="5">
    <source>
        <dbReference type="EMBL" id="KAG1897773.1"/>
    </source>
</evidence>
<feature type="repeat" description="WD" evidence="3">
    <location>
        <begin position="251"/>
        <end position="292"/>
    </location>
</feature>
<dbReference type="Gene3D" id="1.25.40.10">
    <property type="entry name" value="Tetratricopeptide repeat domain"/>
    <property type="match status" value="1"/>
</dbReference>
<feature type="repeat" description="WD" evidence="3">
    <location>
        <begin position="14"/>
        <end position="59"/>
    </location>
</feature>
<dbReference type="GO" id="GO:0006367">
    <property type="term" value="P:transcription initiation at RNA polymerase II promoter"/>
    <property type="evidence" value="ECO:0007669"/>
    <property type="project" value="TreeGrafter"/>
</dbReference>
<dbReference type="PROSITE" id="PS00678">
    <property type="entry name" value="WD_REPEATS_1"/>
    <property type="match status" value="2"/>
</dbReference>
<dbReference type="Proteomes" id="UP001195769">
    <property type="component" value="Unassembled WGS sequence"/>
</dbReference>
<feature type="region of interest" description="Disordered" evidence="4">
    <location>
        <begin position="639"/>
        <end position="673"/>
    </location>
</feature>
<dbReference type="AlphaFoldDB" id="A0AAD4E124"/>
<feature type="region of interest" description="Disordered" evidence="4">
    <location>
        <begin position="767"/>
        <end position="792"/>
    </location>
</feature>
<dbReference type="PRINTS" id="PR00320">
    <property type="entry name" value="GPROTEINBRPT"/>
</dbReference>
<evidence type="ECO:0000256" key="3">
    <source>
        <dbReference type="PROSITE-ProRule" id="PRU00221"/>
    </source>
</evidence>
<dbReference type="SMART" id="SM00320">
    <property type="entry name" value="WD40"/>
    <property type="match status" value="7"/>
</dbReference>
<evidence type="ECO:0000313" key="6">
    <source>
        <dbReference type="Proteomes" id="UP001195769"/>
    </source>
</evidence>
<feature type="compositionally biased region" description="Basic and acidic residues" evidence="4">
    <location>
        <begin position="925"/>
        <end position="934"/>
    </location>
</feature>
<dbReference type="EMBL" id="JABBWK010000044">
    <property type="protein sequence ID" value="KAG1897773.1"/>
    <property type="molecule type" value="Genomic_DNA"/>
</dbReference>
<dbReference type="InterPro" id="IPR011990">
    <property type="entry name" value="TPR-like_helical_dom_sf"/>
</dbReference>
<proteinExistence type="predicted"/>
<evidence type="ECO:0000256" key="4">
    <source>
        <dbReference type="SAM" id="MobiDB-lite"/>
    </source>
</evidence>
<keyword evidence="1 3" id="KW-0853">WD repeat</keyword>
<feature type="repeat" description="WD" evidence="3">
    <location>
        <begin position="60"/>
        <end position="101"/>
    </location>
</feature>
<feature type="repeat" description="WD" evidence="3">
    <location>
        <begin position="103"/>
        <end position="144"/>
    </location>
</feature>
<feature type="compositionally biased region" description="Low complexity" evidence="4">
    <location>
        <begin position="658"/>
        <end position="672"/>
    </location>
</feature>
<comment type="caution">
    <text evidence="5">The sequence shown here is derived from an EMBL/GenBank/DDBJ whole genome shotgun (WGS) entry which is preliminary data.</text>
</comment>
<evidence type="ECO:0000256" key="2">
    <source>
        <dbReference type="ARBA" id="ARBA00022737"/>
    </source>
</evidence>
<sequence>MAALIPNITPIRAFADHEDRVVAITVYKPQYSSDERMVTGSYDGMLRLWDLKAGVVLRKMEGHRSRVRALAVSRDGKWIASGDESGELIVWHGLTGELNQTISKTHDGWILSLDFSSSVRILASGSSDTTTKLWDTSTWQVQYTLNCGGTVRCVQHSPRSHHSYALLAIATDHNIQIYQHYQNYTGNSYYSYNYPSPPAFPTQLMTTISGGLNYSLAWTPDGTRLLSGGNGADPTIREWNASTWQQVGDPWKGHFKDIHAISVDSDGTLLASASHDNRVRLWRLSDRRNIGIFKHSGEVDCVTFSANGNHVLSGGVDKKISEWPTSEDALPEDGSKDGLMKEQAMHQVLAMNSTVRNACIAGDWPTAERVLNTDIYTDVKNHIAYANRGFVMARKCDWDQALQDAIQSVSIQPSLAGHISEGIAFCGKKQVLAARISFDLASTFTNRDFKSDHFLFFIKAEAIFRIRELAACPNVDPVACRIVEAYLRVQLGNIALEGACHNEAVEHFTVAANASTFFYKSPIHVTYDEFVVLFGWDLKSLWQTANQQQCYALFRAGSFKAAVEACQSMMDKIDDDMKGDLRTWFTDHAVIVDVPSLPLHHCPDQAQQHFMTNNSPGDPRAMCLLCSCPYYEHSLPLSPQRRDSIEPSTPSLFSRHGSSTSASTNVSLSSLTPPVTLPHSMQGYLQPPTSPLASVSSNSGLLLAPVANMPASLPAATPARWSAASLPPWNPPGPPISGTTNNRRLSHHGQGVSRSLLSVIPTIQRRQAERSANAVASSSRHPTSRNSRSTSVTQCWHETTKYLVVLHPEPMHGTVHTEYEHMFREIRAPIPQKIASFILQARNFGLVFEIEDSFQKDDPAGPVFHQSLCSHFERVGLAFSGSDSHPLPSLSSLPTPMTQFPWSFLLTGKGQRSTHGAKLLPARSSPEHLTHNDIQKNGSRLPVPSAPYHDHTLVFILPLWDIIAGPIDGHGMHCCLAP</sequence>
<dbReference type="PANTHER" id="PTHR19879:SF9">
    <property type="entry name" value="TRANSCRIPTION INITIATION FACTOR TFIID SUBUNIT 5"/>
    <property type="match status" value="1"/>
</dbReference>
<dbReference type="PROSITE" id="PS50082">
    <property type="entry name" value="WD_REPEATS_2"/>
    <property type="match status" value="5"/>
</dbReference>
<dbReference type="InterPro" id="IPR020472">
    <property type="entry name" value="WD40_PAC1"/>
</dbReference>
<accession>A0AAD4E124</accession>
<dbReference type="InterPro" id="IPR019775">
    <property type="entry name" value="WD40_repeat_CS"/>
</dbReference>
<dbReference type="SUPFAM" id="SSF50978">
    <property type="entry name" value="WD40 repeat-like"/>
    <property type="match status" value="1"/>
</dbReference>
<dbReference type="PROSITE" id="PS50294">
    <property type="entry name" value="WD_REPEATS_REGION"/>
    <property type="match status" value="4"/>
</dbReference>
<dbReference type="InterPro" id="IPR001680">
    <property type="entry name" value="WD40_rpt"/>
</dbReference>